<accession>A0A7W3LST8</accession>
<sequence length="124" mass="12963">MITSVPEAIKSARDFARGWFDAKGFEPCVVGIALLVVTELVTNAHKHGSAPGEAISVRLYLSAGGPVVEVRDGGDAEPRVVPLTVDSFSGRGLAIIAELTAAWGFWHLRSGGKAVYAVMRGTAG</sequence>
<evidence type="ECO:0000313" key="4">
    <source>
        <dbReference type="Proteomes" id="UP000572680"/>
    </source>
</evidence>
<feature type="domain" description="Histidine kinase/HSP90-like ATPase" evidence="2">
    <location>
        <begin position="4"/>
        <end position="115"/>
    </location>
</feature>
<dbReference type="PANTHER" id="PTHR35526">
    <property type="entry name" value="ANTI-SIGMA-F FACTOR RSBW-RELATED"/>
    <property type="match status" value="1"/>
</dbReference>
<dbReference type="Proteomes" id="UP000572680">
    <property type="component" value="Unassembled WGS sequence"/>
</dbReference>
<protein>
    <submittedName>
        <fullName evidence="3">Anti-sigma regulatory factor (Ser/Thr protein kinase)</fullName>
    </submittedName>
</protein>
<dbReference type="InterPro" id="IPR050267">
    <property type="entry name" value="Anti-sigma-factor_SerPK"/>
</dbReference>
<dbReference type="AlphaFoldDB" id="A0A7W3LST8"/>
<dbReference type="GO" id="GO:0004674">
    <property type="term" value="F:protein serine/threonine kinase activity"/>
    <property type="evidence" value="ECO:0007669"/>
    <property type="project" value="UniProtKB-KW"/>
</dbReference>
<reference evidence="3 4" key="1">
    <citation type="submission" date="2020-08" db="EMBL/GenBank/DDBJ databases">
        <title>Genomic Encyclopedia of Type Strains, Phase IV (KMG-IV): sequencing the most valuable type-strain genomes for metagenomic binning, comparative biology and taxonomic classification.</title>
        <authorList>
            <person name="Goeker M."/>
        </authorList>
    </citation>
    <scope>NUCLEOTIDE SEQUENCE [LARGE SCALE GENOMIC DNA]</scope>
    <source>
        <strain evidence="3 4">DSM 44197</strain>
    </source>
</reference>
<gene>
    <name evidence="3" type="ORF">HNR61_005286</name>
</gene>
<name>A0A7W3LST8_ACTNM</name>
<evidence type="ECO:0000256" key="1">
    <source>
        <dbReference type="ARBA" id="ARBA00022527"/>
    </source>
</evidence>
<proteinExistence type="predicted"/>
<dbReference type="SUPFAM" id="SSF55874">
    <property type="entry name" value="ATPase domain of HSP90 chaperone/DNA topoisomerase II/histidine kinase"/>
    <property type="match status" value="1"/>
</dbReference>
<keyword evidence="4" id="KW-1185">Reference proteome</keyword>
<evidence type="ECO:0000259" key="2">
    <source>
        <dbReference type="Pfam" id="PF13581"/>
    </source>
</evidence>
<dbReference type="CDD" id="cd16936">
    <property type="entry name" value="HATPase_RsbW-like"/>
    <property type="match status" value="1"/>
</dbReference>
<dbReference type="PANTHER" id="PTHR35526:SF3">
    <property type="entry name" value="ANTI-SIGMA-F FACTOR RSBW"/>
    <property type="match status" value="1"/>
</dbReference>
<evidence type="ECO:0000313" key="3">
    <source>
        <dbReference type="EMBL" id="MBA8953633.1"/>
    </source>
</evidence>
<dbReference type="Pfam" id="PF13581">
    <property type="entry name" value="HATPase_c_2"/>
    <property type="match status" value="1"/>
</dbReference>
<keyword evidence="1" id="KW-0723">Serine/threonine-protein kinase</keyword>
<dbReference type="InterPro" id="IPR036890">
    <property type="entry name" value="HATPase_C_sf"/>
</dbReference>
<keyword evidence="1" id="KW-0418">Kinase</keyword>
<dbReference type="EMBL" id="JACJIA010000007">
    <property type="protein sequence ID" value="MBA8953633.1"/>
    <property type="molecule type" value="Genomic_DNA"/>
</dbReference>
<keyword evidence="1" id="KW-0808">Transferase</keyword>
<organism evidence="3 4">
    <name type="scientific">Actinomadura namibiensis</name>
    <dbReference type="NCBI Taxonomy" id="182080"/>
    <lineage>
        <taxon>Bacteria</taxon>
        <taxon>Bacillati</taxon>
        <taxon>Actinomycetota</taxon>
        <taxon>Actinomycetes</taxon>
        <taxon>Streptosporangiales</taxon>
        <taxon>Thermomonosporaceae</taxon>
        <taxon>Actinomadura</taxon>
    </lineage>
</organism>
<comment type="caution">
    <text evidence="3">The sequence shown here is derived from an EMBL/GenBank/DDBJ whole genome shotgun (WGS) entry which is preliminary data.</text>
</comment>
<dbReference type="RefSeq" id="WP_182845803.1">
    <property type="nucleotide sequence ID" value="NZ_BAAALP010000072.1"/>
</dbReference>
<dbReference type="Gene3D" id="3.30.565.10">
    <property type="entry name" value="Histidine kinase-like ATPase, C-terminal domain"/>
    <property type="match status" value="1"/>
</dbReference>
<dbReference type="InterPro" id="IPR003594">
    <property type="entry name" value="HATPase_dom"/>
</dbReference>